<feature type="region of interest" description="Disordered" evidence="1">
    <location>
        <begin position="1"/>
        <end position="21"/>
    </location>
</feature>
<dbReference type="InterPro" id="IPR008928">
    <property type="entry name" value="6-hairpin_glycosidase_sf"/>
</dbReference>
<dbReference type="AlphaFoldDB" id="A0A3S9V6G6"/>
<organism evidence="2 3">
    <name type="scientific">Paenibacillus lutimineralis</name>
    <dbReference type="NCBI Taxonomy" id="2707005"/>
    <lineage>
        <taxon>Bacteria</taxon>
        <taxon>Bacillati</taxon>
        <taxon>Bacillota</taxon>
        <taxon>Bacilli</taxon>
        <taxon>Bacillales</taxon>
        <taxon>Paenibacillaceae</taxon>
        <taxon>Paenibacillus</taxon>
    </lineage>
</organism>
<proteinExistence type="predicted"/>
<dbReference type="SUPFAM" id="SSF48208">
    <property type="entry name" value="Six-hairpin glycosidases"/>
    <property type="match status" value="1"/>
</dbReference>
<dbReference type="EMBL" id="CP034346">
    <property type="protein sequence ID" value="AZS18119.1"/>
    <property type="molecule type" value="Genomic_DNA"/>
</dbReference>
<dbReference type="GO" id="GO:0005975">
    <property type="term" value="P:carbohydrate metabolic process"/>
    <property type="evidence" value="ECO:0007669"/>
    <property type="project" value="InterPro"/>
</dbReference>
<evidence type="ECO:0000256" key="1">
    <source>
        <dbReference type="SAM" id="MobiDB-lite"/>
    </source>
</evidence>
<dbReference type="Gene3D" id="1.50.10.10">
    <property type="match status" value="1"/>
</dbReference>
<dbReference type="InterPro" id="IPR012341">
    <property type="entry name" value="6hp_glycosidase-like_sf"/>
</dbReference>
<evidence type="ECO:0000313" key="3">
    <source>
        <dbReference type="Proteomes" id="UP000270678"/>
    </source>
</evidence>
<name>A0A3S9V6G6_9BACL</name>
<gene>
    <name evidence="2" type="ORF">EI981_04055</name>
</gene>
<evidence type="ECO:0000313" key="2">
    <source>
        <dbReference type="EMBL" id="AZS18119.1"/>
    </source>
</evidence>
<protein>
    <recommendedName>
        <fullName evidence="4">Glycosyl hydrolase</fullName>
    </recommendedName>
</protein>
<keyword evidence="3" id="KW-1185">Reference proteome</keyword>
<evidence type="ECO:0008006" key="4">
    <source>
        <dbReference type="Google" id="ProtNLM"/>
    </source>
</evidence>
<dbReference type="OrthoDB" id="1779554at2"/>
<reference evidence="3" key="1">
    <citation type="submission" date="2018-12" db="EMBL/GenBank/DDBJ databases">
        <title>Complete genome sequence of Paenibacillus sp. MBLB1234.</title>
        <authorList>
            <person name="Nam Y.-D."/>
            <person name="Kang J."/>
            <person name="Chung W.-H."/>
            <person name="Park Y.S."/>
        </authorList>
    </citation>
    <scope>NUCLEOTIDE SEQUENCE [LARGE SCALE GENOMIC DNA]</scope>
    <source>
        <strain evidence="3">MBLB1234</strain>
    </source>
</reference>
<sequence>MLTACGNMPLQQGQTEPMERTQPERLPMDAAYKERVKLYRERTEHFVLSELYGPDGVYTNYLDSNEADTAASGHEVLSESAGLMMRYYVLMDRKADFQAEWERAKRVFELPSGFSYRYSPKQGEKYTINAAVDDLRIIRALYEAGERFAPEYTELADKYSKLFYRYNIKDNKLYDFYDEKYKVNNNFVTLCYIDLQTLQRLPISAEQKKALTQNMQTILENGYLSDSFPFYETRYEYDTESYQSEGINTVESLLTILSLAEAGLERSESIAYLKNQVSSGALYGQYDQQGKPQNQIQSTAIYAITAMIGSVVGDGELYRDSIKLMEKYQVQDKTSPLYGGFGDTGTKQAYSFDNLMALLAYAHQNRVFADMKAGE</sequence>
<accession>A0A3S9V6G6</accession>
<dbReference type="KEGG" id="plut:EI981_04055"/>
<dbReference type="Proteomes" id="UP000270678">
    <property type="component" value="Chromosome"/>
</dbReference>